<comment type="caution">
    <text evidence="4">The sequence shown here is derived from an EMBL/GenBank/DDBJ whole genome shotgun (WGS) entry which is preliminary data.</text>
</comment>
<evidence type="ECO:0000256" key="1">
    <source>
        <dbReference type="ARBA" id="ARBA00000274"/>
    </source>
</evidence>
<evidence type="ECO:0000313" key="5">
    <source>
        <dbReference type="Proteomes" id="UP000010433"/>
    </source>
</evidence>
<comment type="similarity">
    <text evidence="2 3">Belongs to the LOG family.</text>
</comment>
<dbReference type="Gene3D" id="3.40.50.450">
    <property type="match status" value="1"/>
</dbReference>
<gene>
    <name evidence="4" type="ORF">HMPREF9151_01834</name>
</gene>
<keyword evidence="5" id="KW-1185">Reference proteome</keyword>
<evidence type="ECO:0000256" key="2">
    <source>
        <dbReference type="ARBA" id="ARBA00006763"/>
    </source>
</evidence>
<name>L1N6N6_9BACT</name>
<dbReference type="RefSeq" id="WP_009163142.1">
    <property type="nucleotide sequence ID" value="NZ_KB291007.1"/>
</dbReference>
<comment type="catalytic activity">
    <reaction evidence="1">
        <text>AMP + H2O = D-ribose 5-phosphate + adenine</text>
        <dbReference type="Rhea" id="RHEA:20129"/>
        <dbReference type="ChEBI" id="CHEBI:15377"/>
        <dbReference type="ChEBI" id="CHEBI:16708"/>
        <dbReference type="ChEBI" id="CHEBI:78346"/>
        <dbReference type="ChEBI" id="CHEBI:456215"/>
        <dbReference type="EC" id="3.2.2.4"/>
    </reaction>
</comment>
<dbReference type="GO" id="GO:0005829">
    <property type="term" value="C:cytosol"/>
    <property type="evidence" value="ECO:0007669"/>
    <property type="project" value="TreeGrafter"/>
</dbReference>
<dbReference type="InterPro" id="IPR031100">
    <property type="entry name" value="LOG_fam"/>
</dbReference>
<dbReference type="GO" id="GO:0009691">
    <property type="term" value="P:cytokinin biosynthetic process"/>
    <property type="evidence" value="ECO:0007669"/>
    <property type="project" value="UniProtKB-UniRule"/>
</dbReference>
<dbReference type="EC" id="3.2.2.n1" evidence="3"/>
<dbReference type="NCBIfam" id="TIGR00730">
    <property type="entry name" value="Rossman fold protein, TIGR00730 family"/>
    <property type="match status" value="1"/>
</dbReference>
<reference evidence="4 5" key="1">
    <citation type="submission" date="2012-05" db="EMBL/GenBank/DDBJ databases">
        <authorList>
            <person name="Weinstock G."/>
            <person name="Sodergren E."/>
            <person name="Lobos E.A."/>
            <person name="Fulton L."/>
            <person name="Fulton R."/>
            <person name="Courtney L."/>
            <person name="Fronick C."/>
            <person name="O'Laughlin M."/>
            <person name="Godfrey J."/>
            <person name="Wilson R.M."/>
            <person name="Miner T."/>
            <person name="Farmer C."/>
            <person name="Delehaunty K."/>
            <person name="Cordes M."/>
            <person name="Minx P."/>
            <person name="Tomlinson C."/>
            <person name="Chen J."/>
            <person name="Wollam A."/>
            <person name="Pepin K.H."/>
            <person name="Bhonagiri V."/>
            <person name="Zhang X."/>
            <person name="Suruliraj S."/>
            <person name="Warren W."/>
            <person name="Mitreva M."/>
            <person name="Mardis E.R."/>
            <person name="Wilson R.K."/>
        </authorList>
    </citation>
    <scope>NUCLEOTIDE SEQUENCE [LARGE SCALE GENOMIC DNA]</scope>
    <source>
        <strain evidence="4 5">F0055</strain>
    </source>
</reference>
<dbReference type="PATRIC" id="fig|1127699.3.peg.1688"/>
<keyword evidence="3" id="KW-0378">Hydrolase</keyword>
<dbReference type="PANTHER" id="PTHR31223">
    <property type="entry name" value="LOG FAMILY PROTEIN YJL055W"/>
    <property type="match status" value="1"/>
</dbReference>
<dbReference type="InterPro" id="IPR005269">
    <property type="entry name" value="LOG"/>
</dbReference>
<keyword evidence="3" id="KW-0203">Cytokinin biosynthesis</keyword>
<dbReference type="HOGENOM" id="CLU_058336_4_0_10"/>
<evidence type="ECO:0000256" key="3">
    <source>
        <dbReference type="RuleBase" id="RU363015"/>
    </source>
</evidence>
<dbReference type="STRING" id="1127699.HMPREF9151_01834"/>
<dbReference type="SUPFAM" id="SSF102405">
    <property type="entry name" value="MCP/YpsA-like"/>
    <property type="match status" value="1"/>
</dbReference>
<accession>L1N6N6</accession>
<dbReference type="Pfam" id="PF03641">
    <property type="entry name" value="Lysine_decarbox"/>
    <property type="match status" value="1"/>
</dbReference>
<dbReference type="PANTHER" id="PTHR31223:SF70">
    <property type="entry name" value="LOG FAMILY PROTEIN YJL055W"/>
    <property type="match status" value="1"/>
</dbReference>
<dbReference type="EMBL" id="AMEP01000106">
    <property type="protein sequence ID" value="EKX98919.1"/>
    <property type="molecule type" value="Genomic_DNA"/>
</dbReference>
<proteinExistence type="inferred from homology"/>
<evidence type="ECO:0000313" key="4">
    <source>
        <dbReference type="EMBL" id="EKX98919.1"/>
    </source>
</evidence>
<dbReference type="AlphaFoldDB" id="L1N6N6"/>
<dbReference type="OrthoDB" id="9801098at2"/>
<protein>
    <recommendedName>
        <fullName evidence="3">Cytokinin riboside 5'-monophosphate phosphoribohydrolase</fullName>
        <ecNumber evidence="3">3.2.2.n1</ecNumber>
    </recommendedName>
</protein>
<organism evidence="4 5">
    <name type="scientific">Hoylesella saccharolytica F0055</name>
    <dbReference type="NCBI Taxonomy" id="1127699"/>
    <lineage>
        <taxon>Bacteria</taxon>
        <taxon>Pseudomonadati</taxon>
        <taxon>Bacteroidota</taxon>
        <taxon>Bacteroidia</taxon>
        <taxon>Bacteroidales</taxon>
        <taxon>Prevotellaceae</taxon>
        <taxon>Hoylesella</taxon>
    </lineage>
</organism>
<sequence>MKIAIFCSANDKIDPDFFKETAHLGRRCAEEGHTIVFGGTNQGLMDCVAKAAHEAGGQVVGIVPTIIEKGGHSSAYMDIHIPCVNLSDRKELMNTQCDIAVALPGGIGTLDEIFTLAASATIGYHNKRVVLFNIKGFWDALLHLLDHLQAQGMIRGNYRQTIVVANSVDEFFQLLQQTD</sequence>
<dbReference type="Proteomes" id="UP000010433">
    <property type="component" value="Unassembled WGS sequence"/>
</dbReference>
<dbReference type="GO" id="GO:0008714">
    <property type="term" value="F:AMP nucleosidase activity"/>
    <property type="evidence" value="ECO:0007669"/>
    <property type="project" value="UniProtKB-EC"/>
</dbReference>